<evidence type="ECO:0000313" key="1">
    <source>
        <dbReference type="EMBL" id="AOZ11104.1"/>
    </source>
</evidence>
<accession>A0A1D9IG84</accession>
<keyword evidence="2" id="KW-1185">Reference proteome</keyword>
<dbReference type="RefSeq" id="WP_071073651.1">
    <property type="nucleotide sequence ID" value="NZ_CP017756.1"/>
</dbReference>
<keyword evidence="1" id="KW-0614">Plasmid</keyword>
<organism evidence="1 2">
    <name type="scientific">Cupriavidus malaysiensis</name>
    <dbReference type="NCBI Taxonomy" id="367825"/>
    <lineage>
        <taxon>Bacteria</taxon>
        <taxon>Pseudomonadati</taxon>
        <taxon>Pseudomonadota</taxon>
        <taxon>Betaproteobacteria</taxon>
        <taxon>Burkholderiales</taxon>
        <taxon>Burkholderiaceae</taxon>
        <taxon>Cupriavidus</taxon>
    </lineage>
</organism>
<gene>
    <name evidence="1" type="ORF">BKK80_34660</name>
</gene>
<protein>
    <submittedName>
        <fullName evidence="1">Uncharacterized protein</fullName>
    </submittedName>
</protein>
<reference evidence="1 2" key="1">
    <citation type="submission" date="2016-10" db="EMBL/GenBank/DDBJ databases">
        <title>Complete genome sequences of three Cupriavidus strains isolated from various Malaysian environments.</title>
        <authorList>
            <person name="Abdullah A.A.-A."/>
            <person name="Shafie N.A.H."/>
            <person name="Lau N.S."/>
        </authorList>
    </citation>
    <scope>NUCLEOTIDE SEQUENCE [LARGE SCALE GENOMIC DNA]</scope>
    <source>
        <strain evidence="1 2">USMAA1020</strain>
        <plasmid evidence="1 2">unnamed1</plasmid>
    </source>
</reference>
<evidence type="ECO:0000313" key="2">
    <source>
        <dbReference type="Proteomes" id="UP000177515"/>
    </source>
</evidence>
<sequence>MNGMESQATRVVERFGTRFLTSGAIKAVKETLLGGSQLYLYEEATNIGQRGTLVVGIAPDTLAGQFGWHVENGMSNEPNRVVRIVDKGLVTYLKPQAVKALRETLLGGSEVYLVEDAARSWQKGTLTLSLHPDVVAAELGWINNRNLLGTQ</sequence>
<dbReference type="EMBL" id="CP017756">
    <property type="protein sequence ID" value="AOZ11104.1"/>
    <property type="molecule type" value="Genomic_DNA"/>
</dbReference>
<proteinExistence type="predicted"/>
<geneLocation type="plasmid" evidence="1 2">
    <name>unnamed1</name>
</geneLocation>
<dbReference type="Proteomes" id="UP000177515">
    <property type="component" value="Plasmid unnamed1"/>
</dbReference>
<name>A0A1D9IG84_9BURK</name>